<reference evidence="4" key="1">
    <citation type="journal article" date="2012" name="MBio">
        <title>Comparative genome analysis of Trichophyton rubrum and related dermatophytes reveals candidate genes involved in infection.</title>
        <authorList>
            <person name="Martinez D.A."/>
            <person name="Oliver B.G."/>
            <person name="Graeser Y."/>
            <person name="Goldberg J.M."/>
            <person name="Li W."/>
            <person name="Martinez-Rossi N.M."/>
            <person name="Monod M."/>
            <person name="Shelest E."/>
            <person name="Barton R.C."/>
            <person name="Birch E."/>
            <person name="Brakhage A.A."/>
            <person name="Chen Z."/>
            <person name="Gurr S.J."/>
            <person name="Heiman D."/>
            <person name="Heitman J."/>
            <person name="Kosti I."/>
            <person name="Rossi A."/>
            <person name="Saif S."/>
            <person name="Samalova M."/>
            <person name="Saunders C.W."/>
            <person name="Shea T."/>
            <person name="Summerbell R.C."/>
            <person name="Xu J."/>
            <person name="Young S."/>
            <person name="Zeng Q."/>
            <person name="Birren B.W."/>
            <person name="Cuomo C.A."/>
            <person name="White T.C."/>
        </authorList>
    </citation>
    <scope>NUCLEOTIDE SEQUENCE [LARGE SCALE GENOMIC DNA]</scope>
    <source>
        <strain evidence="4">ATCC MYA-4606 / CBS 127.97</strain>
    </source>
</reference>
<sequence>MALYRELSMAEAETEGAGMKRAGSSMESLRRKKFKLSELPISTAQRTTIENLLYSFKKKGGFDAVRKEVWAKFNDSDAKNSFTTSLIEMAESEIERDPSLLSRERGKAATLISGAVDRSDLHSGIEETVDAIISNHIDEILASLRKIRAQDIGQEAANAEIAKGLTTDAEYEKQVQAKRDEREKIRQKELEIERKAEEERKKAEAEEKRRQRELRKQREEEDRKRREEREQKRRAEREKQREEDRLREERREREREERYERRRREEKERYRERERERERDYDRDKSRRSDLDRGRDGSGTPRDTSRAHKTPAPPVDEKALEDAALELLLKEGKELAAKSRQKPEFDFEQAEALENGQVLQPANIATRSTSSKPKTESALPSQDPVRSRTEDRESRRSHSRRRDRSRSRSRTRTRRSSRHDDKYRDADSDRREPERRPRDFDVYRPGERDKRDRDDRSTTWINTGLTIEIGNEIVIETVIEIGIGIGTEIEKEEGIGKGNVRAEANIAAIALVPVQDLAREPHPIDQHEDPSPYLGQDLDQPPGEDTGKENAQDPEAAGSGQRQETLEVILTGMFLQRQRGVDHQNGEPGHQTEIGKETVIVNVTGIGTETEKEIETEIETETETEIETETETGREIGTGIVIGTEAETEIGNVRGTEVETGTGTGTVKGIEIETETDFLILIGISREPRRRSLEEPASIERTGGVGVGTPVVKCQTPQGLYPPVAFLRSLDMIVLEPT</sequence>
<feature type="compositionally biased region" description="Basic and acidic residues" evidence="1">
    <location>
        <begin position="336"/>
        <end position="345"/>
    </location>
</feature>
<feature type="region of interest" description="Disordered" evidence="1">
    <location>
        <begin position="196"/>
        <end position="323"/>
    </location>
</feature>
<accession>F2PS37</accession>
<gene>
    <name evidence="3" type="ORF">TEQG_03966</name>
</gene>
<dbReference type="PANTHER" id="PTHR28034:SF1">
    <property type="entry name" value="NUCLEOMORPHIN"/>
    <property type="match status" value="1"/>
</dbReference>
<feature type="compositionally biased region" description="Basic and acidic residues" evidence="1">
    <location>
        <begin position="385"/>
        <end position="396"/>
    </location>
</feature>
<feature type="compositionally biased region" description="Basic residues" evidence="1">
    <location>
        <begin position="397"/>
        <end position="417"/>
    </location>
</feature>
<evidence type="ECO:0000313" key="4">
    <source>
        <dbReference type="Proteomes" id="UP000009169"/>
    </source>
</evidence>
<dbReference type="OrthoDB" id="5579731at2759"/>
<dbReference type="PANTHER" id="PTHR28034">
    <property type="entry name" value="SET1 COMPLEX COMPONENT SHG1"/>
    <property type="match status" value="1"/>
</dbReference>
<evidence type="ECO:0000256" key="1">
    <source>
        <dbReference type="SAM" id="MobiDB-lite"/>
    </source>
</evidence>
<dbReference type="AlphaFoldDB" id="F2PS37"/>
<proteinExistence type="predicted"/>
<dbReference type="HOGENOM" id="CLU_020755_0_0_1"/>
<protein>
    <recommendedName>
        <fullName evidence="2">BOD1/SHG1 domain-containing protein</fullName>
    </recommendedName>
</protein>
<dbReference type="Proteomes" id="UP000009169">
    <property type="component" value="Unassembled WGS sequence"/>
</dbReference>
<feature type="compositionally biased region" description="Basic and acidic residues" evidence="1">
    <location>
        <begin position="196"/>
        <end position="296"/>
    </location>
</feature>
<dbReference type="EMBL" id="DS995735">
    <property type="protein sequence ID" value="EGE04793.1"/>
    <property type="molecule type" value="Genomic_DNA"/>
</dbReference>
<evidence type="ECO:0000313" key="3">
    <source>
        <dbReference type="EMBL" id="EGE04793.1"/>
    </source>
</evidence>
<dbReference type="Pfam" id="PF05205">
    <property type="entry name" value="COMPASS-Shg1"/>
    <property type="match status" value="1"/>
</dbReference>
<feature type="compositionally biased region" description="Basic and acidic residues" evidence="1">
    <location>
        <begin position="418"/>
        <end position="455"/>
    </location>
</feature>
<feature type="region of interest" description="Disordered" evidence="1">
    <location>
        <begin position="521"/>
        <end position="563"/>
    </location>
</feature>
<evidence type="ECO:0000259" key="2">
    <source>
        <dbReference type="Pfam" id="PF05205"/>
    </source>
</evidence>
<keyword evidence="4" id="KW-1185">Reference proteome</keyword>
<feature type="region of interest" description="Disordered" evidence="1">
    <location>
        <begin position="336"/>
        <end position="455"/>
    </location>
</feature>
<feature type="compositionally biased region" description="Polar residues" evidence="1">
    <location>
        <begin position="357"/>
        <end position="372"/>
    </location>
</feature>
<dbReference type="InterPro" id="IPR055264">
    <property type="entry name" value="BOD1/SHG1_dom"/>
</dbReference>
<feature type="domain" description="BOD1/SHG1" evidence="2">
    <location>
        <begin position="52"/>
        <end position="153"/>
    </location>
</feature>
<organism evidence="3 4">
    <name type="scientific">Trichophyton equinum (strain ATCC MYA-4606 / CBS 127.97)</name>
    <name type="common">Horse ringworm fungus</name>
    <dbReference type="NCBI Taxonomy" id="559882"/>
    <lineage>
        <taxon>Eukaryota</taxon>
        <taxon>Fungi</taxon>
        <taxon>Dikarya</taxon>
        <taxon>Ascomycota</taxon>
        <taxon>Pezizomycotina</taxon>
        <taxon>Eurotiomycetes</taxon>
        <taxon>Eurotiomycetidae</taxon>
        <taxon>Onygenales</taxon>
        <taxon>Arthrodermataceae</taxon>
        <taxon>Trichophyton</taxon>
    </lineage>
</organism>
<name>F2PS37_TRIEC</name>
<dbReference type="eggNOG" id="ENOG502S313">
    <property type="taxonomic scope" value="Eukaryota"/>
</dbReference>
<feature type="compositionally biased region" description="Basic and acidic residues" evidence="1">
    <location>
        <begin position="521"/>
        <end position="530"/>
    </location>
</feature>
<dbReference type="VEuPathDB" id="FungiDB:TEQG_03966"/>